<protein>
    <submittedName>
        <fullName evidence="1">Uncharacterized protein</fullName>
    </submittedName>
</protein>
<proteinExistence type="predicted"/>
<dbReference type="AlphaFoldDB" id="A0A8S0W557"/>
<accession>A0A8S0W557</accession>
<keyword evidence="2" id="KW-1185">Reference proteome</keyword>
<dbReference type="EMBL" id="CACVBS010000101">
    <property type="protein sequence ID" value="CAA7270995.1"/>
    <property type="molecule type" value="Genomic_DNA"/>
</dbReference>
<dbReference type="OrthoDB" id="2904962at2759"/>
<name>A0A8S0W557_CYCAE</name>
<organism evidence="1 2">
    <name type="scientific">Cyclocybe aegerita</name>
    <name type="common">Black poplar mushroom</name>
    <name type="synonym">Agrocybe aegerita</name>
    <dbReference type="NCBI Taxonomy" id="1973307"/>
    <lineage>
        <taxon>Eukaryota</taxon>
        <taxon>Fungi</taxon>
        <taxon>Dikarya</taxon>
        <taxon>Basidiomycota</taxon>
        <taxon>Agaricomycotina</taxon>
        <taxon>Agaricomycetes</taxon>
        <taxon>Agaricomycetidae</taxon>
        <taxon>Agaricales</taxon>
        <taxon>Agaricineae</taxon>
        <taxon>Bolbitiaceae</taxon>
        <taxon>Cyclocybe</taxon>
    </lineage>
</organism>
<reference evidence="1 2" key="1">
    <citation type="submission" date="2020-01" db="EMBL/GenBank/DDBJ databases">
        <authorList>
            <person name="Gupta K D."/>
        </authorList>
    </citation>
    <scope>NUCLEOTIDE SEQUENCE [LARGE SCALE GENOMIC DNA]</scope>
</reference>
<sequence>MRGWYVDGSFEKIIYLHHRGALKVRASTKSLKFWNLELLRAQCIVETCRTLNTNSQAVIQTQPSVSMVRKFFRRHVERIRRPVIHHLGLGWQFPLPPDVVLSILDTYFFQNPTTIGELSLCCHSLAQLCRSRRLRALSVDTQFLEPLQDFATSLRRYSDMHELIQDLCIVGDNISSFPAAFAEQLHFILTHSYPKLTRLEMSFRAPWSSFPKQFQHACHSMFSQPALREVVFNRLCIRVDMLSHLPNISSLEIRGDADRQPLPLSRRSDSCCTPEHLVFCDSSNTGIITRNLFHEESPLKLTRLKKMEAYISNVQAGSLALPLKMCARTLTSLHLYLGASGNAIPATIDLGLLTHLEDILLTCDLTKGPQHHFSQVLDALSRLGSQPAPVRHRHLLQITLVFRNNDIDFIKYPKWDRLNALFAPSLETEWPKLANMNIHIMHETVRDRLRRYVQYSLREKIGSLMPGLHHARILKIHSSFQSLEFWDF</sequence>
<dbReference type="Proteomes" id="UP000467700">
    <property type="component" value="Unassembled WGS sequence"/>
</dbReference>
<comment type="caution">
    <text evidence="1">The sequence shown here is derived from an EMBL/GenBank/DDBJ whole genome shotgun (WGS) entry which is preliminary data.</text>
</comment>
<evidence type="ECO:0000313" key="2">
    <source>
        <dbReference type="Proteomes" id="UP000467700"/>
    </source>
</evidence>
<evidence type="ECO:0000313" key="1">
    <source>
        <dbReference type="EMBL" id="CAA7270995.1"/>
    </source>
</evidence>
<gene>
    <name evidence="1" type="ORF">AAE3_LOCUS13360</name>
</gene>